<gene>
    <name evidence="6" type="primary">LOC106810330</name>
</gene>
<dbReference type="SMART" id="SM00248">
    <property type="entry name" value="ANK"/>
    <property type="match status" value="3"/>
</dbReference>
<evidence type="ECO:0000313" key="6">
    <source>
        <dbReference type="RefSeq" id="XP_014669125.1"/>
    </source>
</evidence>
<evidence type="ECO:0000256" key="2">
    <source>
        <dbReference type="ARBA" id="ARBA00023043"/>
    </source>
</evidence>
<organism evidence="5 6">
    <name type="scientific">Priapulus caudatus</name>
    <name type="common">Priapulid worm</name>
    <dbReference type="NCBI Taxonomy" id="37621"/>
    <lineage>
        <taxon>Eukaryota</taxon>
        <taxon>Metazoa</taxon>
        <taxon>Ecdysozoa</taxon>
        <taxon>Scalidophora</taxon>
        <taxon>Priapulida</taxon>
        <taxon>Priapulimorpha</taxon>
        <taxon>Priapulimorphida</taxon>
        <taxon>Priapulidae</taxon>
        <taxon>Priapulus</taxon>
    </lineage>
</organism>
<dbReference type="PANTHER" id="PTHR24171:SF9">
    <property type="entry name" value="ANKYRIN REPEAT DOMAIN-CONTAINING PROTEIN 39"/>
    <property type="match status" value="1"/>
</dbReference>
<dbReference type="InterPro" id="IPR002110">
    <property type="entry name" value="Ankyrin_rpt"/>
</dbReference>
<protein>
    <submittedName>
        <fullName evidence="6">Ankyrin repeat domain-containing protein 46-like</fullName>
    </submittedName>
</protein>
<dbReference type="GeneID" id="106810330"/>
<name>A0ABM1EAA4_PRICU</name>
<dbReference type="PROSITE" id="PS50088">
    <property type="entry name" value="ANK_REPEAT"/>
    <property type="match status" value="1"/>
</dbReference>
<feature type="repeat" description="ANK" evidence="3">
    <location>
        <begin position="46"/>
        <end position="78"/>
    </location>
</feature>
<sequence>MASNGVNMSNSVCSLHNLLRSESSFEGNSVQKVLENGANPSEIDENGRTPMHWAVIRGCVPAIEALCQAGANVNACDEQGNTPLHYCGRVETAACLISRGANMDVRNKHGFNPLMMSKRRGVRHEVIMFMQALMEKDSSSVLDTTVAPNIEPMETYMAVWYDFCKDLGPVRLAVLLICITCLSLLVAWLATNAVKQIDTRIPIDPYTSIEHQEL</sequence>
<dbReference type="PROSITE" id="PS50297">
    <property type="entry name" value="ANK_REP_REGION"/>
    <property type="match status" value="1"/>
</dbReference>
<evidence type="ECO:0000256" key="3">
    <source>
        <dbReference type="PROSITE-ProRule" id="PRU00023"/>
    </source>
</evidence>
<keyword evidence="5" id="KW-1185">Reference proteome</keyword>
<dbReference type="RefSeq" id="XP_014669125.1">
    <property type="nucleotide sequence ID" value="XM_014813639.1"/>
</dbReference>
<dbReference type="Gene3D" id="1.25.40.20">
    <property type="entry name" value="Ankyrin repeat-containing domain"/>
    <property type="match status" value="1"/>
</dbReference>
<dbReference type="InterPro" id="IPR036770">
    <property type="entry name" value="Ankyrin_rpt-contain_sf"/>
</dbReference>
<evidence type="ECO:0000256" key="1">
    <source>
        <dbReference type="ARBA" id="ARBA00022737"/>
    </source>
</evidence>
<keyword evidence="4" id="KW-0472">Membrane</keyword>
<accession>A0ABM1EAA4</accession>
<reference evidence="6" key="1">
    <citation type="submission" date="2025-08" db="UniProtKB">
        <authorList>
            <consortium name="RefSeq"/>
        </authorList>
    </citation>
    <scope>IDENTIFICATION</scope>
</reference>
<keyword evidence="4" id="KW-1133">Transmembrane helix</keyword>
<keyword evidence="4" id="KW-0812">Transmembrane</keyword>
<evidence type="ECO:0000313" key="5">
    <source>
        <dbReference type="Proteomes" id="UP000695022"/>
    </source>
</evidence>
<feature type="transmembrane region" description="Helical" evidence="4">
    <location>
        <begin position="172"/>
        <end position="190"/>
    </location>
</feature>
<dbReference type="SUPFAM" id="SSF48403">
    <property type="entry name" value="Ankyrin repeat"/>
    <property type="match status" value="1"/>
</dbReference>
<dbReference type="Proteomes" id="UP000695022">
    <property type="component" value="Unplaced"/>
</dbReference>
<keyword evidence="1" id="KW-0677">Repeat</keyword>
<proteinExistence type="predicted"/>
<keyword evidence="2 3" id="KW-0040">ANK repeat</keyword>
<evidence type="ECO:0000256" key="4">
    <source>
        <dbReference type="SAM" id="Phobius"/>
    </source>
</evidence>
<dbReference type="Pfam" id="PF12796">
    <property type="entry name" value="Ank_2"/>
    <property type="match status" value="1"/>
</dbReference>
<dbReference type="PANTHER" id="PTHR24171">
    <property type="entry name" value="ANKYRIN REPEAT DOMAIN-CONTAINING PROTEIN 39-RELATED"/>
    <property type="match status" value="1"/>
</dbReference>